<dbReference type="EMBL" id="FNDW01000012">
    <property type="protein sequence ID" value="SDI70384.1"/>
    <property type="molecule type" value="Genomic_DNA"/>
</dbReference>
<dbReference type="PANTHER" id="PTHR47893">
    <property type="entry name" value="REGULATORY PROTEIN PCHR"/>
    <property type="match status" value="1"/>
</dbReference>
<dbReference type="PROSITE" id="PS01124">
    <property type="entry name" value="HTH_ARAC_FAMILY_2"/>
    <property type="match status" value="1"/>
</dbReference>
<dbReference type="InterPro" id="IPR053142">
    <property type="entry name" value="PchR_regulatory_protein"/>
</dbReference>
<dbReference type="Gene3D" id="1.10.10.60">
    <property type="entry name" value="Homeodomain-like"/>
    <property type="match status" value="2"/>
</dbReference>
<evidence type="ECO:0000256" key="2">
    <source>
        <dbReference type="ARBA" id="ARBA00023125"/>
    </source>
</evidence>
<dbReference type="InterPro" id="IPR009057">
    <property type="entry name" value="Homeodomain-like_sf"/>
</dbReference>
<dbReference type="AlphaFoldDB" id="A0A1G8MR40"/>
<keyword evidence="6" id="KW-1185">Reference proteome</keyword>
<dbReference type="OrthoDB" id="1156172at2"/>
<dbReference type="GO" id="GO:0043565">
    <property type="term" value="F:sequence-specific DNA binding"/>
    <property type="evidence" value="ECO:0007669"/>
    <property type="project" value="InterPro"/>
</dbReference>
<organism evidence="5 6">
    <name type="scientific">Chryseobacterium taeanense</name>
    <dbReference type="NCBI Taxonomy" id="311334"/>
    <lineage>
        <taxon>Bacteria</taxon>
        <taxon>Pseudomonadati</taxon>
        <taxon>Bacteroidota</taxon>
        <taxon>Flavobacteriia</taxon>
        <taxon>Flavobacteriales</taxon>
        <taxon>Weeksellaceae</taxon>
        <taxon>Chryseobacterium group</taxon>
        <taxon>Chryseobacterium</taxon>
    </lineage>
</organism>
<dbReference type="PROSITE" id="PS00041">
    <property type="entry name" value="HTH_ARAC_FAMILY_1"/>
    <property type="match status" value="1"/>
</dbReference>
<feature type="domain" description="HTH araC/xylS-type" evidence="4">
    <location>
        <begin position="216"/>
        <end position="314"/>
    </location>
</feature>
<evidence type="ECO:0000259" key="4">
    <source>
        <dbReference type="PROSITE" id="PS01124"/>
    </source>
</evidence>
<dbReference type="InterPro" id="IPR018062">
    <property type="entry name" value="HTH_AraC-typ_CS"/>
</dbReference>
<dbReference type="PRINTS" id="PR00032">
    <property type="entry name" value="HTHARAC"/>
</dbReference>
<gene>
    <name evidence="5" type="ORF">SAMN05421846_11219</name>
</gene>
<proteinExistence type="predicted"/>
<dbReference type="STRING" id="311334.SAMN05421846_11219"/>
<dbReference type="GO" id="GO:0003700">
    <property type="term" value="F:DNA-binding transcription factor activity"/>
    <property type="evidence" value="ECO:0007669"/>
    <property type="project" value="InterPro"/>
</dbReference>
<dbReference type="InterPro" id="IPR018060">
    <property type="entry name" value="HTH_AraC"/>
</dbReference>
<protein>
    <submittedName>
        <fullName evidence="5">AraC-type DNA-binding protein</fullName>
    </submittedName>
</protein>
<keyword evidence="3" id="KW-0804">Transcription</keyword>
<dbReference type="Pfam" id="PF12833">
    <property type="entry name" value="HTH_18"/>
    <property type="match status" value="1"/>
</dbReference>
<dbReference type="SMART" id="SM00342">
    <property type="entry name" value="HTH_ARAC"/>
    <property type="match status" value="1"/>
</dbReference>
<dbReference type="PANTHER" id="PTHR47893:SF1">
    <property type="entry name" value="REGULATORY PROTEIN PCHR"/>
    <property type="match status" value="1"/>
</dbReference>
<sequence>MFNEKLKMRRLAEKLGLSLSSIEEEIKLLHFNQLNIVDLMPDILLMVRSLIASQTFTYKRKPIGVIEKGLFISFQNIFLTEETGKAIGKRALNNQPHVRIMPSHLESEVIFPGDVHVQQITILVELEYLKRFVGNDADKLSYLFDVEKTFWIEEFMSPEMSDLVAELANLSTENILSQAFYRLKALELIYLLFSNLLKREKTEHHHLSNAEIDAVYLVRNTIESNLEKPLTKDELVKLSGMNELKLRRIFTQVFGKGIYEYYNHLRMQKAATLLRQGDLSVSEVGYQLGFSNLSYFGRLFEKHFGLKPKKWNDKNRI</sequence>
<dbReference type="RefSeq" id="WP_089860602.1">
    <property type="nucleotide sequence ID" value="NZ_FNDW01000012.1"/>
</dbReference>
<accession>A0A1G8MR40</accession>
<evidence type="ECO:0000256" key="3">
    <source>
        <dbReference type="ARBA" id="ARBA00023163"/>
    </source>
</evidence>
<keyword evidence="2 5" id="KW-0238">DNA-binding</keyword>
<evidence type="ECO:0000313" key="6">
    <source>
        <dbReference type="Proteomes" id="UP000198869"/>
    </source>
</evidence>
<dbReference type="Proteomes" id="UP000198869">
    <property type="component" value="Unassembled WGS sequence"/>
</dbReference>
<evidence type="ECO:0000313" key="5">
    <source>
        <dbReference type="EMBL" id="SDI70384.1"/>
    </source>
</evidence>
<reference evidence="6" key="1">
    <citation type="submission" date="2016-10" db="EMBL/GenBank/DDBJ databases">
        <authorList>
            <person name="Varghese N."/>
            <person name="Submissions S."/>
        </authorList>
    </citation>
    <scope>NUCLEOTIDE SEQUENCE [LARGE SCALE GENOMIC DNA]</scope>
    <source>
        <strain evidence="6">DSM 17071</strain>
    </source>
</reference>
<dbReference type="SUPFAM" id="SSF46689">
    <property type="entry name" value="Homeodomain-like"/>
    <property type="match status" value="1"/>
</dbReference>
<dbReference type="InterPro" id="IPR020449">
    <property type="entry name" value="Tscrpt_reg_AraC-type_HTH"/>
</dbReference>
<evidence type="ECO:0000256" key="1">
    <source>
        <dbReference type="ARBA" id="ARBA00023015"/>
    </source>
</evidence>
<keyword evidence="1" id="KW-0805">Transcription regulation</keyword>
<name>A0A1G8MR40_9FLAO</name>